<sequence>MLEVDKNNLLGIGNLSPIDVLDLTKPKAQTPQDRMQHFLSMVHDFCYHILGNTGPSFGRDLYQLQGLAPGLVASVFDNLEYIPDYRLRPIVRVFLKPFICSCPPAFYETVILPVLTHFFPYMFVRLSSKWQYITQLYDSGGIDDEQADTQEVLEATLTRTLTREYMDVMKVALIGGASSGELDRAADMDQDMDRTETSRSSLQSEVISELGSLLLRSEATCQAILLCLLRALSWHDTIASLKATFLVAPVVRHLFSDHSLTPQVAAHIMTCVLQGLALHGQHEANQGSLLVLGVQMYEILRPKFINILEVMNQIPNCSPQDIQKLDDKILMSTCKTHNKVDKNKKEIFKRLTNQLVGRSVGQLFRKEVQIADLPRLELPNKQKPPIEENTSGQDIGLCRLFKT</sequence>
<name>A0A7R9IWK1_TIMCA</name>
<reference evidence="2" key="1">
    <citation type="submission" date="2020-11" db="EMBL/GenBank/DDBJ databases">
        <authorList>
            <person name="Tran Van P."/>
        </authorList>
    </citation>
    <scope>NUCLEOTIDE SEQUENCE</scope>
</reference>
<dbReference type="GO" id="GO:0006405">
    <property type="term" value="P:RNA export from nucleus"/>
    <property type="evidence" value="ECO:0007669"/>
    <property type="project" value="TreeGrafter"/>
</dbReference>
<dbReference type="InterPro" id="IPR011989">
    <property type="entry name" value="ARM-like"/>
</dbReference>
<dbReference type="GO" id="GO:0003723">
    <property type="term" value="F:RNA binding"/>
    <property type="evidence" value="ECO:0007669"/>
    <property type="project" value="TreeGrafter"/>
</dbReference>
<evidence type="ECO:0000259" key="1">
    <source>
        <dbReference type="Pfam" id="PF19273"/>
    </source>
</evidence>
<dbReference type="Gene3D" id="1.25.10.10">
    <property type="entry name" value="Leucine-rich Repeat Variant"/>
    <property type="match status" value="1"/>
</dbReference>
<dbReference type="Pfam" id="PF19273">
    <property type="entry name" value="Exportin-5"/>
    <property type="match status" value="1"/>
</dbReference>
<evidence type="ECO:0000313" key="2">
    <source>
        <dbReference type="EMBL" id="CAD7568077.1"/>
    </source>
</evidence>
<dbReference type="GO" id="GO:0005634">
    <property type="term" value="C:nucleus"/>
    <property type="evidence" value="ECO:0007669"/>
    <property type="project" value="TreeGrafter"/>
</dbReference>
<dbReference type="AlphaFoldDB" id="A0A7R9IWK1"/>
<protein>
    <submittedName>
        <fullName evidence="2">(California timema) hypothetical protein</fullName>
    </submittedName>
</protein>
<organism evidence="2">
    <name type="scientific">Timema californicum</name>
    <name type="common">California timema</name>
    <name type="synonym">Walking stick</name>
    <dbReference type="NCBI Taxonomy" id="61474"/>
    <lineage>
        <taxon>Eukaryota</taxon>
        <taxon>Metazoa</taxon>
        <taxon>Ecdysozoa</taxon>
        <taxon>Arthropoda</taxon>
        <taxon>Hexapoda</taxon>
        <taxon>Insecta</taxon>
        <taxon>Pterygota</taxon>
        <taxon>Neoptera</taxon>
        <taxon>Polyneoptera</taxon>
        <taxon>Phasmatodea</taxon>
        <taxon>Timematodea</taxon>
        <taxon>Timematoidea</taxon>
        <taxon>Timematidae</taxon>
        <taxon>Timema</taxon>
    </lineage>
</organism>
<dbReference type="GO" id="GO:0005049">
    <property type="term" value="F:nuclear export signal receptor activity"/>
    <property type="evidence" value="ECO:0007669"/>
    <property type="project" value="InterPro"/>
</dbReference>
<dbReference type="GO" id="GO:0042565">
    <property type="term" value="C:RNA nuclear export complex"/>
    <property type="evidence" value="ECO:0007669"/>
    <property type="project" value="TreeGrafter"/>
</dbReference>
<dbReference type="InterPro" id="IPR045478">
    <property type="entry name" value="Exportin-5_C"/>
</dbReference>
<dbReference type="GO" id="GO:0006611">
    <property type="term" value="P:protein export from nucleus"/>
    <property type="evidence" value="ECO:0007669"/>
    <property type="project" value="InterPro"/>
</dbReference>
<accession>A0A7R9IWK1</accession>
<dbReference type="PANTHER" id="PTHR11223">
    <property type="entry name" value="EXPORTIN 1/5"/>
    <property type="match status" value="1"/>
</dbReference>
<proteinExistence type="predicted"/>
<dbReference type="PANTHER" id="PTHR11223:SF3">
    <property type="entry name" value="EXPORTIN-5"/>
    <property type="match status" value="1"/>
</dbReference>
<gene>
    <name evidence="2" type="ORF">TCMB3V08_LOCUS852</name>
</gene>
<feature type="domain" description="Exportin-5 C-terminal" evidence="1">
    <location>
        <begin position="1"/>
        <end position="358"/>
    </location>
</feature>
<dbReference type="InterPro" id="IPR045065">
    <property type="entry name" value="XPO1/5"/>
</dbReference>
<dbReference type="EMBL" id="OE179217">
    <property type="protein sequence ID" value="CAD7568077.1"/>
    <property type="molecule type" value="Genomic_DNA"/>
</dbReference>
<dbReference type="GO" id="GO:0005737">
    <property type="term" value="C:cytoplasm"/>
    <property type="evidence" value="ECO:0007669"/>
    <property type="project" value="TreeGrafter"/>
</dbReference>